<sequence>MVPGCATSAAPFKAATSNATPGTLSRPSLTSPSQTMVTRSKWLRLVSDSCLATLALAPAAQAQSAGFRWQFTDSAPTFFTTCDLVSVTVSPETTGGAGLGMPPYYMMSFPAGGTPLTELIGTNASDLKWVPRHPDNTQLMLMVIDSNGTSGGVKPTLFNMRTGTSTSCLAPPTPDFSTFNISGNSTVVSTCEPWGLRIDGGEPPYTVILASTGWNFPTNVTLGPMDSVFTFINRAAPMQHLLAAVTDATGRWASGIPLVKTIGSWDTECTGMVSSSGTDLSFISSSPSSRSTDMHRRTVIASLIVAALILLCLAGILVWWWRRRRRAHNAVVAEISAVSPFDYLTIYAERQTAPNEFAEPSVVSVWSSARSKLPGPPHGVSPQSDEMPPPYA</sequence>
<protein>
    <submittedName>
        <fullName evidence="3">Uncharacterized protein</fullName>
    </submittedName>
</protein>
<keyword evidence="2" id="KW-0812">Transmembrane</keyword>
<evidence type="ECO:0000256" key="1">
    <source>
        <dbReference type="SAM" id="MobiDB-lite"/>
    </source>
</evidence>
<organism evidence="3 4">
    <name type="scientific">Mycena pura</name>
    <dbReference type="NCBI Taxonomy" id="153505"/>
    <lineage>
        <taxon>Eukaryota</taxon>
        <taxon>Fungi</taxon>
        <taxon>Dikarya</taxon>
        <taxon>Basidiomycota</taxon>
        <taxon>Agaricomycotina</taxon>
        <taxon>Agaricomycetes</taxon>
        <taxon>Agaricomycetidae</taxon>
        <taxon>Agaricales</taxon>
        <taxon>Marasmiineae</taxon>
        <taxon>Mycenaceae</taxon>
        <taxon>Mycena</taxon>
    </lineage>
</organism>
<dbReference type="AlphaFoldDB" id="A0AAD6VD20"/>
<name>A0AAD6VD20_9AGAR</name>
<keyword evidence="2" id="KW-0472">Membrane</keyword>
<dbReference type="Proteomes" id="UP001219525">
    <property type="component" value="Unassembled WGS sequence"/>
</dbReference>
<gene>
    <name evidence="3" type="ORF">GGX14DRAFT_566821</name>
</gene>
<evidence type="ECO:0000313" key="3">
    <source>
        <dbReference type="EMBL" id="KAJ7208605.1"/>
    </source>
</evidence>
<keyword evidence="4" id="KW-1185">Reference proteome</keyword>
<feature type="transmembrane region" description="Helical" evidence="2">
    <location>
        <begin position="299"/>
        <end position="321"/>
    </location>
</feature>
<evidence type="ECO:0000313" key="4">
    <source>
        <dbReference type="Proteomes" id="UP001219525"/>
    </source>
</evidence>
<comment type="caution">
    <text evidence="3">The sequence shown here is derived from an EMBL/GenBank/DDBJ whole genome shotgun (WGS) entry which is preliminary data.</text>
</comment>
<keyword evidence="2" id="KW-1133">Transmembrane helix</keyword>
<reference evidence="3" key="1">
    <citation type="submission" date="2023-03" db="EMBL/GenBank/DDBJ databases">
        <title>Massive genome expansion in bonnet fungi (Mycena s.s.) driven by repeated elements and novel gene families across ecological guilds.</title>
        <authorList>
            <consortium name="Lawrence Berkeley National Laboratory"/>
            <person name="Harder C.B."/>
            <person name="Miyauchi S."/>
            <person name="Viragh M."/>
            <person name="Kuo A."/>
            <person name="Thoen E."/>
            <person name="Andreopoulos B."/>
            <person name="Lu D."/>
            <person name="Skrede I."/>
            <person name="Drula E."/>
            <person name="Henrissat B."/>
            <person name="Morin E."/>
            <person name="Kohler A."/>
            <person name="Barry K."/>
            <person name="LaButti K."/>
            <person name="Morin E."/>
            <person name="Salamov A."/>
            <person name="Lipzen A."/>
            <person name="Mereny Z."/>
            <person name="Hegedus B."/>
            <person name="Baldrian P."/>
            <person name="Stursova M."/>
            <person name="Weitz H."/>
            <person name="Taylor A."/>
            <person name="Grigoriev I.V."/>
            <person name="Nagy L.G."/>
            <person name="Martin F."/>
            <person name="Kauserud H."/>
        </authorList>
    </citation>
    <scope>NUCLEOTIDE SEQUENCE</scope>
    <source>
        <strain evidence="3">9144</strain>
    </source>
</reference>
<evidence type="ECO:0000256" key="2">
    <source>
        <dbReference type="SAM" id="Phobius"/>
    </source>
</evidence>
<dbReference type="EMBL" id="JARJCW010000033">
    <property type="protein sequence ID" value="KAJ7208605.1"/>
    <property type="molecule type" value="Genomic_DNA"/>
</dbReference>
<feature type="region of interest" description="Disordered" evidence="1">
    <location>
        <begin position="369"/>
        <end position="392"/>
    </location>
</feature>
<accession>A0AAD6VD20</accession>
<proteinExistence type="predicted"/>